<keyword evidence="2" id="KW-1185">Reference proteome</keyword>
<dbReference type="Proteomes" id="UP000291084">
    <property type="component" value="Chromosome 3"/>
</dbReference>
<sequence length="111" mass="12339">EHLRTSHHNSRRIPVAPRRCCFPSIQCRQCPSSFTQPDSSVCGSLQLRSWQTNRRWHRLPSGPANQGRVLSIDSSHPLPSLCRTLAVAAGASPKCRWSVPGPFQVVAKTNK</sequence>
<proteinExistence type="predicted"/>
<feature type="non-terminal residue" evidence="1">
    <location>
        <position position="1"/>
    </location>
</feature>
<reference evidence="1 2" key="1">
    <citation type="journal article" date="2015" name="Sci. Rep.">
        <title>The power of single molecule real-time sequencing technology in the de novo assembly of a eukaryotic genome.</title>
        <authorList>
            <person name="Sakai H."/>
            <person name="Naito K."/>
            <person name="Ogiso-Tanaka E."/>
            <person name="Takahashi Y."/>
            <person name="Iseki K."/>
            <person name="Muto C."/>
            <person name="Satou K."/>
            <person name="Teruya K."/>
            <person name="Shiroma A."/>
            <person name="Shimoji M."/>
            <person name="Hirano T."/>
            <person name="Itoh T."/>
            <person name="Kaga A."/>
            <person name="Tomooka N."/>
        </authorList>
    </citation>
    <scope>NUCLEOTIDE SEQUENCE [LARGE SCALE GENOMIC DNA]</scope>
    <source>
        <strain evidence="2">cv. Shumari</strain>
    </source>
</reference>
<protein>
    <submittedName>
        <fullName evidence="1">Uncharacterized protein</fullName>
    </submittedName>
</protein>
<organism evidence="1 2">
    <name type="scientific">Vigna angularis var. angularis</name>
    <dbReference type="NCBI Taxonomy" id="157739"/>
    <lineage>
        <taxon>Eukaryota</taxon>
        <taxon>Viridiplantae</taxon>
        <taxon>Streptophyta</taxon>
        <taxon>Embryophyta</taxon>
        <taxon>Tracheophyta</taxon>
        <taxon>Spermatophyta</taxon>
        <taxon>Magnoliopsida</taxon>
        <taxon>eudicotyledons</taxon>
        <taxon>Gunneridae</taxon>
        <taxon>Pentapetalae</taxon>
        <taxon>rosids</taxon>
        <taxon>fabids</taxon>
        <taxon>Fabales</taxon>
        <taxon>Fabaceae</taxon>
        <taxon>Papilionoideae</taxon>
        <taxon>50 kb inversion clade</taxon>
        <taxon>NPAAA clade</taxon>
        <taxon>indigoferoid/millettioid clade</taxon>
        <taxon>Phaseoleae</taxon>
        <taxon>Vigna</taxon>
    </lineage>
</organism>
<accession>A0A0S3RNZ1</accession>
<dbReference type="EMBL" id="AP015036">
    <property type="protein sequence ID" value="BAT82127.1"/>
    <property type="molecule type" value="Genomic_DNA"/>
</dbReference>
<evidence type="ECO:0000313" key="1">
    <source>
        <dbReference type="EMBL" id="BAT82127.1"/>
    </source>
</evidence>
<name>A0A0S3RNZ1_PHAAN</name>
<evidence type="ECO:0000313" key="2">
    <source>
        <dbReference type="Proteomes" id="UP000291084"/>
    </source>
</evidence>
<gene>
    <name evidence="1" type="primary">Vigan.03G208700</name>
    <name evidence="1" type="ORF">VIGAN_03208700</name>
</gene>
<dbReference type="AlphaFoldDB" id="A0A0S3RNZ1"/>